<evidence type="ECO:0000313" key="1">
    <source>
        <dbReference type="EMBL" id="GAA5141219.1"/>
    </source>
</evidence>
<protein>
    <recommendedName>
        <fullName evidence="3">Amidoligase enzyme</fullName>
    </recommendedName>
</protein>
<proteinExistence type="predicted"/>
<dbReference type="Proteomes" id="UP001499852">
    <property type="component" value="Unassembled WGS sequence"/>
</dbReference>
<keyword evidence="2" id="KW-1185">Reference proteome</keyword>
<dbReference type="RefSeq" id="WP_345736710.1">
    <property type="nucleotide sequence ID" value="NZ_BAABIA010000004.1"/>
</dbReference>
<accession>A0ABP9P6R6</accession>
<sequence>MKPADPKAALIQWGIELETRLPQTSNVSVGNYHAGHPVTTGITLAGGRSNAPAFNADTWKAERDGSIRCDAGQIPCEFVSPILHGEQGVEHLIGFVEWLNALGATVDRSCGCHITVGIESIIGTSDTKAVSEFIRKLAHIARWHARSLYGQTGTDRHLNHYSHPLYEQTAEHMLKIVTCEEERVKAECAEQCGRGMVNFRKAFKRDRNGRFVGVVEFRVFAGTLNIEKILHHLASVLGLCRRAHEVQCLGGFGKNKIQAKRTATASDGLRFLWDYLGWTGSARPVALGLFGKLHSEFRHYRKNAQRLCQQFDSRYPDANL</sequence>
<evidence type="ECO:0008006" key="3">
    <source>
        <dbReference type="Google" id="ProtNLM"/>
    </source>
</evidence>
<dbReference type="Pfam" id="PF12224">
    <property type="entry name" value="Amidoligase_2"/>
    <property type="match status" value="1"/>
</dbReference>
<dbReference type="InterPro" id="IPR022025">
    <property type="entry name" value="Amidoligase_2"/>
</dbReference>
<gene>
    <name evidence="1" type="ORF">GCM10023213_25070</name>
</gene>
<evidence type="ECO:0000313" key="2">
    <source>
        <dbReference type="Proteomes" id="UP001499852"/>
    </source>
</evidence>
<comment type="caution">
    <text evidence="1">The sequence shown here is derived from an EMBL/GenBank/DDBJ whole genome shotgun (WGS) entry which is preliminary data.</text>
</comment>
<name>A0ABP9P6R6_9BACT</name>
<organism evidence="1 2">
    <name type="scientific">Prosthecobacter algae</name>
    <dbReference type="NCBI Taxonomy" id="1144682"/>
    <lineage>
        <taxon>Bacteria</taxon>
        <taxon>Pseudomonadati</taxon>
        <taxon>Verrucomicrobiota</taxon>
        <taxon>Verrucomicrobiia</taxon>
        <taxon>Verrucomicrobiales</taxon>
        <taxon>Verrucomicrobiaceae</taxon>
        <taxon>Prosthecobacter</taxon>
    </lineage>
</organism>
<reference evidence="2" key="1">
    <citation type="journal article" date="2019" name="Int. J. Syst. Evol. Microbiol.">
        <title>The Global Catalogue of Microorganisms (GCM) 10K type strain sequencing project: providing services to taxonomists for standard genome sequencing and annotation.</title>
        <authorList>
            <consortium name="The Broad Institute Genomics Platform"/>
            <consortium name="The Broad Institute Genome Sequencing Center for Infectious Disease"/>
            <person name="Wu L."/>
            <person name="Ma J."/>
        </authorList>
    </citation>
    <scope>NUCLEOTIDE SEQUENCE [LARGE SCALE GENOMIC DNA]</scope>
    <source>
        <strain evidence="2">JCM 18053</strain>
    </source>
</reference>
<dbReference type="EMBL" id="BAABIA010000004">
    <property type="protein sequence ID" value="GAA5141219.1"/>
    <property type="molecule type" value="Genomic_DNA"/>
</dbReference>